<evidence type="ECO:0000256" key="1">
    <source>
        <dbReference type="ARBA" id="ARBA00022679"/>
    </source>
</evidence>
<dbReference type="AlphaFoldDB" id="A0A285N918"/>
<dbReference type="GO" id="GO:0016747">
    <property type="term" value="F:acyltransferase activity, transferring groups other than amino-acyl groups"/>
    <property type="evidence" value="ECO:0007669"/>
    <property type="project" value="InterPro"/>
</dbReference>
<evidence type="ECO:0000259" key="3">
    <source>
        <dbReference type="PROSITE" id="PS51186"/>
    </source>
</evidence>
<proteinExistence type="predicted"/>
<dbReference type="PANTHER" id="PTHR43877">
    <property type="entry name" value="AMINOALKYLPHOSPHONATE N-ACETYLTRANSFERASE-RELATED-RELATED"/>
    <property type="match status" value="1"/>
</dbReference>
<evidence type="ECO:0000256" key="2">
    <source>
        <dbReference type="ARBA" id="ARBA00023315"/>
    </source>
</evidence>
<gene>
    <name evidence="4" type="ORF">SAMN06265368_0206</name>
</gene>
<dbReference type="InterPro" id="IPR050832">
    <property type="entry name" value="Bact_Acetyltransf"/>
</dbReference>
<feature type="domain" description="N-acetyltransferase" evidence="3">
    <location>
        <begin position="3"/>
        <end position="153"/>
    </location>
</feature>
<reference evidence="4 5" key="1">
    <citation type="submission" date="2017-09" db="EMBL/GenBank/DDBJ databases">
        <authorList>
            <person name="Ehlers B."/>
            <person name="Leendertz F.H."/>
        </authorList>
    </citation>
    <scope>NUCLEOTIDE SEQUENCE [LARGE SCALE GENOMIC DNA]</scope>
    <source>
        <strain evidence="4 5">DSM 18289</strain>
    </source>
</reference>
<evidence type="ECO:0000313" key="4">
    <source>
        <dbReference type="EMBL" id="SNZ05788.1"/>
    </source>
</evidence>
<dbReference type="InterPro" id="IPR016181">
    <property type="entry name" value="Acyl_CoA_acyltransferase"/>
</dbReference>
<dbReference type="OrthoDB" id="281808at2"/>
<sequence>MAQNFRLAKPDQCTDIRQLFFTALAPMAKRLGNVIPNDAFSELADKIGERNLYILEEDGKIQAAIAFHEEDQALYIDTLAVQPELQGQGLGSQLLKEAEMISESRELYRLKLHTPEIMDKLLTFYHGHGYFESHRAFPDHGKDSTLRVHFTKELVRHGISADMAHEHDRTLADC</sequence>
<dbReference type="SUPFAM" id="SSF55729">
    <property type="entry name" value="Acyl-CoA N-acyltransferases (Nat)"/>
    <property type="match status" value="1"/>
</dbReference>
<name>A0A285N918_9HYPH</name>
<keyword evidence="2" id="KW-0012">Acyltransferase</keyword>
<dbReference type="Pfam" id="PF00583">
    <property type="entry name" value="Acetyltransf_1"/>
    <property type="match status" value="1"/>
</dbReference>
<dbReference type="EMBL" id="OBEL01000001">
    <property type="protein sequence ID" value="SNZ05788.1"/>
    <property type="molecule type" value="Genomic_DNA"/>
</dbReference>
<protein>
    <submittedName>
        <fullName evidence="4">N-acetylglutamate synthase, GNAT family</fullName>
    </submittedName>
</protein>
<dbReference type="PANTHER" id="PTHR43877:SF2">
    <property type="entry name" value="AMINOALKYLPHOSPHONATE N-ACETYLTRANSFERASE-RELATED"/>
    <property type="match status" value="1"/>
</dbReference>
<dbReference type="RefSeq" id="WP_097151556.1">
    <property type="nucleotide sequence ID" value="NZ_OBEL01000001.1"/>
</dbReference>
<dbReference type="CDD" id="cd04301">
    <property type="entry name" value="NAT_SF"/>
    <property type="match status" value="1"/>
</dbReference>
<dbReference type="Gene3D" id="3.40.630.30">
    <property type="match status" value="1"/>
</dbReference>
<organism evidence="4 5">
    <name type="scientific">Cohaesibacter gelatinilyticus</name>
    <dbReference type="NCBI Taxonomy" id="372072"/>
    <lineage>
        <taxon>Bacteria</taxon>
        <taxon>Pseudomonadati</taxon>
        <taxon>Pseudomonadota</taxon>
        <taxon>Alphaproteobacteria</taxon>
        <taxon>Hyphomicrobiales</taxon>
        <taxon>Cohaesibacteraceae</taxon>
    </lineage>
</organism>
<keyword evidence="5" id="KW-1185">Reference proteome</keyword>
<keyword evidence="1" id="KW-0808">Transferase</keyword>
<dbReference type="PROSITE" id="PS51186">
    <property type="entry name" value="GNAT"/>
    <property type="match status" value="1"/>
</dbReference>
<dbReference type="InterPro" id="IPR000182">
    <property type="entry name" value="GNAT_dom"/>
</dbReference>
<evidence type="ECO:0000313" key="5">
    <source>
        <dbReference type="Proteomes" id="UP000219439"/>
    </source>
</evidence>
<accession>A0A285N918</accession>
<dbReference type="Proteomes" id="UP000219439">
    <property type="component" value="Unassembled WGS sequence"/>
</dbReference>